<dbReference type="Proteomes" id="UP000027586">
    <property type="component" value="Unassembled WGS sequence"/>
</dbReference>
<gene>
    <name evidence="2" type="ORF">LCOR_08822.1</name>
</gene>
<keyword evidence="3" id="KW-1185">Reference proteome</keyword>
<keyword evidence="1" id="KW-0732">Signal</keyword>
<reference evidence="2" key="1">
    <citation type="submission" date="2013-08" db="EMBL/GenBank/DDBJ databases">
        <title>Gene expansion shapes genome architecture in the human pathogen Lichtheimia corymbifera: an evolutionary genomics analysis in the ancient terrestrial Mucorales (Mucoromycotina).</title>
        <authorList>
            <person name="Schwartze V.U."/>
            <person name="Winter S."/>
            <person name="Shelest E."/>
            <person name="Marcet-Houben M."/>
            <person name="Horn F."/>
            <person name="Wehner S."/>
            <person name="Hoffmann K."/>
            <person name="Riege K."/>
            <person name="Sammeth M."/>
            <person name="Nowrousian M."/>
            <person name="Valiante V."/>
            <person name="Linde J."/>
            <person name="Jacobsen I.D."/>
            <person name="Marz M."/>
            <person name="Brakhage A.A."/>
            <person name="Gabaldon T."/>
            <person name="Bocker S."/>
            <person name="Voigt K."/>
        </authorList>
    </citation>
    <scope>NUCLEOTIDE SEQUENCE [LARGE SCALE GENOMIC DNA]</scope>
    <source>
        <strain evidence="2">FSU 9682</strain>
    </source>
</reference>
<name>A0A068S7I6_9FUNG</name>
<evidence type="ECO:0000256" key="1">
    <source>
        <dbReference type="SAM" id="SignalP"/>
    </source>
</evidence>
<feature type="chain" id="PRO_5001652989" evidence="1">
    <location>
        <begin position="22"/>
        <end position="147"/>
    </location>
</feature>
<organism evidence="2 3">
    <name type="scientific">Lichtheimia corymbifera JMRC:FSU:9682</name>
    <dbReference type="NCBI Taxonomy" id="1263082"/>
    <lineage>
        <taxon>Eukaryota</taxon>
        <taxon>Fungi</taxon>
        <taxon>Fungi incertae sedis</taxon>
        <taxon>Mucoromycota</taxon>
        <taxon>Mucoromycotina</taxon>
        <taxon>Mucoromycetes</taxon>
        <taxon>Mucorales</taxon>
        <taxon>Lichtheimiaceae</taxon>
        <taxon>Lichtheimia</taxon>
    </lineage>
</organism>
<evidence type="ECO:0000313" key="2">
    <source>
        <dbReference type="EMBL" id="CDH57940.1"/>
    </source>
</evidence>
<dbReference type="OrthoDB" id="2270270at2759"/>
<dbReference type="EMBL" id="CBTN010000051">
    <property type="protein sequence ID" value="CDH57940.1"/>
    <property type="molecule type" value="Genomic_DNA"/>
</dbReference>
<sequence length="147" mass="16636">MMKFSSLLVVFTGLLLTVVSAARYPAALKFLPSPHIYPPPYFTVIDLPTIRKTLRVSLWQLDQPQTLTEAYYGKVSRGYVEVDDISAFNGRYPGLVNDDTESLQLRIQGDGQLFTFIGQSATVEEVTDLKVRADVIPEEDDDLFSWW</sequence>
<evidence type="ECO:0000313" key="3">
    <source>
        <dbReference type="Proteomes" id="UP000027586"/>
    </source>
</evidence>
<dbReference type="AlphaFoldDB" id="A0A068S7I6"/>
<proteinExistence type="predicted"/>
<accession>A0A068S7I6</accession>
<protein>
    <submittedName>
        <fullName evidence="2">Uncharacterized protein</fullName>
    </submittedName>
</protein>
<feature type="signal peptide" evidence="1">
    <location>
        <begin position="1"/>
        <end position="21"/>
    </location>
</feature>
<comment type="caution">
    <text evidence="2">The sequence shown here is derived from an EMBL/GenBank/DDBJ whole genome shotgun (WGS) entry which is preliminary data.</text>
</comment>
<dbReference type="VEuPathDB" id="FungiDB:LCOR_08822.1"/>